<evidence type="ECO:0000313" key="1">
    <source>
        <dbReference type="EMBL" id="CAA6674083.1"/>
    </source>
</evidence>
<organism evidence="1 2">
    <name type="scientific">Spirodela intermedia</name>
    <name type="common">Intermediate duckweed</name>
    <dbReference type="NCBI Taxonomy" id="51605"/>
    <lineage>
        <taxon>Eukaryota</taxon>
        <taxon>Viridiplantae</taxon>
        <taxon>Streptophyta</taxon>
        <taxon>Embryophyta</taxon>
        <taxon>Tracheophyta</taxon>
        <taxon>Spermatophyta</taxon>
        <taxon>Magnoliopsida</taxon>
        <taxon>Liliopsida</taxon>
        <taxon>Araceae</taxon>
        <taxon>Lemnoideae</taxon>
        <taxon>Spirodela</taxon>
    </lineage>
</organism>
<reference evidence="2" key="1">
    <citation type="journal article" date="2020" name="Sci. Rep.">
        <title>Chromosome-scale genome assembly for the duckweed Spirodela intermedia, integrating cytogenetic maps, PacBio and Oxford Nanopore libraries.</title>
        <authorList>
            <person name="Hoang P.T.N."/>
            <person name="Fiebig A."/>
            <person name="Novak P."/>
            <person name="Macas J."/>
            <person name="Cao H.X."/>
            <person name="Stepanenko A."/>
            <person name="Chen G."/>
            <person name="Borisjuk N."/>
            <person name="Scholz U."/>
            <person name="Schubert I."/>
        </authorList>
    </citation>
    <scope>NUCLEOTIDE SEQUENCE [LARGE SCALE GENOMIC DNA]</scope>
</reference>
<protein>
    <submittedName>
        <fullName evidence="1">Uncharacterized protein</fullName>
    </submittedName>
</protein>
<accession>A0ABN7E8D6</accession>
<name>A0ABN7E8D6_SPIIN</name>
<proteinExistence type="predicted"/>
<dbReference type="Proteomes" id="UP001189122">
    <property type="component" value="Unassembled WGS sequence"/>
</dbReference>
<comment type="caution">
    <text evidence="1">The sequence shown here is derived from an EMBL/GenBank/DDBJ whole genome shotgun (WGS) entry which is preliminary data.</text>
</comment>
<keyword evidence="2" id="KW-1185">Reference proteome</keyword>
<gene>
    <name evidence="1" type="ORF">SI7747_UN020441</name>
</gene>
<dbReference type="EMBL" id="CACRZD030000077">
    <property type="protein sequence ID" value="CAA6674083.1"/>
    <property type="molecule type" value="Genomic_DNA"/>
</dbReference>
<evidence type="ECO:0000313" key="2">
    <source>
        <dbReference type="Proteomes" id="UP001189122"/>
    </source>
</evidence>
<sequence>MRDQIKICFARVICMRQQHNYTLSTEETIY</sequence>